<name>A0ABW3UZH1_9HYPH</name>
<feature type="region of interest" description="Disordered" evidence="1">
    <location>
        <begin position="30"/>
        <end position="51"/>
    </location>
</feature>
<accession>A0ABW3UZH1</accession>
<feature type="transmembrane region" description="Helical" evidence="2">
    <location>
        <begin position="6"/>
        <end position="24"/>
    </location>
</feature>
<comment type="caution">
    <text evidence="3">The sequence shown here is derived from an EMBL/GenBank/DDBJ whole genome shotgun (WGS) entry which is preliminary data.</text>
</comment>
<protein>
    <submittedName>
        <fullName evidence="3">Uncharacterized protein</fullName>
    </submittedName>
</protein>
<feature type="compositionally biased region" description="Basic and acidic residues" evidence="1">
    <location>
        <begin position="30"/>
        <end position="44"/>
    </location>
</feature>
<dbReference type="EMBL" id="JBHTMA010000017">
    <property type="protein sequence ID" value="MFD1226298.1"/>
    <property type="molecule type" value="Genomic_DNA"/>
</dbReference>
<gene>
    <name evidence="3" type="ORF">ACFQ35_03845</name>
</gene>
<keyword evidence="2" id="KW-0812">Transmembrane</keyword>
<evidence type="ECO:0000313" key="4">
    <source>
        <dbReference type="Proteomes" id="UP001597263"/>
    </source>
</evidence>
<organism evidence="3 4">
    <name type="scientific">Pseudochrobactrum kiredjianiae</name>
    <dbReference type="NCBI Taxonomy" id="386305"/>
    <lineage>
        <taxon>Bacteria</taxon>
        <taxon>Pseudomonadati</taxon>
        <taxon>Pseudomonadota</taxon>
        <taxon>Alphaproteobacteria</taxon>
        <taxon>Hyphomicrobiales</taxon>
        <taxon>Brucellaceae</taxon>
        <taxon>Pseudochrobactrum</taxon>
    </lineage>
</organism>
<keyword evidence="4" id="KW-1185">Reference proteome</keyword>
<keyword evidence="2" id="KW-1133">Transmembrane helix</keyword>
<evidence type="ECO:0000256" key="2">
    <source>
        <dbReference type="SAM" id="Phobius"/>
    </source>
</evidence>
<keyword evidence="2" id="KW-0472">Membrane</keyword>
<proteinExistence type="predicted"/>
<dbReference type="Proteomes" id="UP001597263">
    <property type="component" value="Unassembled WGS sequence"/>
</dbReference>
<sequence>MDWVPIVFGIFKLGVLGVAMFFAIKWHRDKDREEEQRKREEAKMSSEAGGL</sequence>
<evidence type="ECO:0000256" key="1">
    <source>
        <dbReference type="SAM" id="MobiDB-lite"/>
    </source>
</evidence>
<evidence type="ECO:0000313" key="3">
    <source>
        <dbReference type="EMBL" id="MFD1226298.1"/>
    </source>
</evidence>
<reference evidence="4" key="1">
    <citation type="journal article" date="2019" name="Int. J. Syst. Evol. Microbiol.">
        <title>The Global Catalogue of Microorganisms (GCM) 10K type strain sequencing project: providing services to taxonomists for standard genome sequencing and annotation.</title>
        <authorList>
            <consortium name="The Broad Institute Genomics Platform"/>
            <consortium name="The Broad Institute Genome Sequencing Center for Infectious Disease"/>
            <person name="Wu L."/>
            <person name="Ma J."/>
        </authorList>
    </citation>
    <scope>NUCLEOTIDE SEQUENCE [LARGE SCALE GENOMIC DNA]</scope>
    <source>
        <strain evidence="4">CCUG 49584</strain>
    </source>
</reference>
<dbReference type="RefSeq" id="WP_289388901.1">
    <property type="nucleotide sequence ID" value="NZ_JAUCBM010000023.1"/>
</dbReference>